<dbReference type="PROSITE" id="PS50507">
    <property type="entry name" value="RDRP_SSRNA_POS"/>
    <property type="match status" value="1"/>
</dbReference>
<dbReference type="SUPFAM" id="SSF56672">
    <property type="entry name" value="DNA/RNA polymerases"/>
    <property type="match status" value="1"/>
</dbReference>
<dbReference type="InterPro" id="IPR007094">
    <property type="entry name" value="RNA-dir_pol_PSvirus"/>
</dbReference>
<proteinExistence type="predicted"/>
<feature type="domain" description="RdRp catalytic" evidence="1">
    <location>
        <begin position="275"/>
        <end position="407"/>
    </location>
</feature>
<dbReference type="AlphaFoldDB" id="A0A9P5VNS6"/>
<evidence type="ECO:0000259" key="1">
    <source>
        <dbReference type="PROSITE" id="PS50507"/>
    </source>
</evidence>
<dbReference type="Proteomes" id="UP000696485">
    <property type="component" value="Unassembled WGS sequence"/>
</dbReference>
<gene>
    <name evidence="2" type="ORF">BG006_002378</name>
</gene>
<dbReference type="GO" id="GO:0039694">
    <property type="term" value="P:viral RNA genome replication"/>
    <property type="evidence" value="ECO:0007669"/>
    <property type="project" value="InterPro"/>
</dbReference>
<dbReference type="Pfam" id="PF00680">
    <property type="entry name" value="RdRP_1"/>
    <property type="match status" value="1"/>
</dbReference>
<accession>A0A9P5VNS6</accession>
<keyword evidence="3" id="KW-1185">Reference proteome</keyword>
<evidence type="ECO:0000313" key="3">
    <source>
        <dbReference type="Proteomes" id="UP000696485"/>
    </source>
</evidence>
<name>A0A9P5VNS6_9FUNG</name>
<reference evidence="2" key="1">
    <citation type="journal article" date="2020" name="Fungal Divers.">
        <title>Resolving the Mortierellaceae phylogeny through synthesis of multi-gene phylogenetics and phylogenomics.</title>
        <authorList>
            <person name="Vandepol N."/>
            <person name="Liber J."/>
            <person name="Desiro A."/>
            <person name="Na H."/>
            <person name="Kennedy M."/>
            <person name="Barry K."/>
            <person name="Grigoriev I.V."/>
            <person name="Miller A.N."/>
            <person name="O'Donnell K."/>
            <person name="Stajich J.E."/>
            <person name="Bonito G."/>
        </authorList>
    </citation>
    <scope>NUCLEOTIDE SEQUENCE</scope>
    <source>
        <strain evidence="2">NVP1</strain>
    </source>
</reference>
<dbReference type="InterPro" id="IPR001205">
    <property type="entry name" value="RNA-dir_pol_C"/>
</dbReference>
<comment type="caution">
    <text evidence="2">The sequence shown here is derived from an EMBL/GenBank/DDBJ whole genome shotgun (WGS) entry which is preliminary data.</text>
</comment>
<protein>
    <recommendedName>
        <fullName evidence="1">RdRp catalytic domain-containing protein</fullName>
    </recommendedName>
</protein>
<dbReference type="GO" id="GO:0003723">
    <property type="term" value="F:RNA binding"/>
    <property type="evidence" value="ECO:0007669"/>
    <property type="project" value="InterPro"/>
</dbReference>
<evidence type="ECO:0000313" key="2">
    <source>
        <dbReference type="EMBL" id="KAF9334304.1"/>
    </source>
</evidence>
<dbReference type="GO" id="GO:0006351">
    <property type="term" value="P:DNA-templated transcription"/>
    <property type="evidence" value="ECO:0007669"/>
    <property type="project" value="InterPro"/>
</dbReference>
<dbReference type="InterPro" id="IPR043502">
    <property type="entry name" value="DNA/RNA_pol_sf"/>
</dbReference>
<organism evidence="2 3">
    <name type="scientific">Podila minutissima</name>
    <dbReference type="NCBI Taxonomy" id="64525"/>
    <lineage>
        <taxon>Eukaryota</taxon>
        <taxon>Fungi</taxon>
        <taxon>Fungi incertae sedis</taxon>
        <taxon>Mucoromycota</taxon>
        <taxon>Mortierellomycotina</taxon>
        <taxon>Mortierellomycetes</taxon>
        <taxon>Mortierellales</taxon>
        <taxon>Mortierellaceae</taxon>
        <taxon>Podila</taxon>
    </lineage>
</organism>
<dbReference type="GO" id="GO:0003968">
    <property type="term" value="F:RNA-directed RNA polymerase activity"/>
    <property type="evidence" value="ECO:0007669"/>
    <property type="project" value="InterPro"/>
</dbReference>
<dbReference type="EMBL" id="JAAAUY010000155">
    <property type="protein sequence ID" value="KAF9334304.1"/>
    <property type="molecule type" value="Genomic_DNA"/>
</dbReference>
<sequence length="579" mass="67092">MDDLSRILGGLRIYDGFQVSRSNINVIRETNALMREFIYFTFHQDERPFKRLRRDLFFSDRDSHVEDFSKLSPPPLPNDLNLSQWDFVQPCIPVQMKHLRLFNRPAQPMPQRYERHFRRAVAHVTELLTLDKKLPMPTRDSLKDTRYDSTTFPGLEYARQGMKTRGEAHFTALLDAQRAWNSLSAGVRVPPHDTRLGGLGKLIKRTGPGGRVDTDQQTSLGRLILMLSHRDLLMLGALEQPLTKSYLDERWPIHIGNSWFHGGAERFVNRIANYSIYHCFDAKSFDASIDGWLVREALQILRQQYEDGMNSRYDTLWEFVYESLVDVIICRDDGVRMQKHVGTTSGNSFNSLVQSVITMLLGYTSLIVTAHERYFEFGVNLILTQSKIEVLGDDMVMALDVHWSYLSKEILAGVVLDCFHISWFGNKSFTTQKLMDDDSTPEHERFKGVQFLGMYFRHQRLGTGPYAPKVVVPYRPFSESYMHLLFPKHGRLEVNDAWLRAIGIFLNGAGNPDTLKWLNEYLNFLETKITTFPTAWPHSLGKWVAKDFWHLGSFVPLPRRISQQEWMQMACMPARLIEE</sequence>